<dbReference type="Proteomes" id="UP001303473">
    <property type="component" value="Unassembled WGS sequence"/>
</dbReference>
<name>A0AAN6S267_9PEZI</name>
<keyword evidence="3" id="KW-1185">Reference proteome</keyword>
<dbReference type="InterPro" id="IPR036770">
    <property type="entry name" value="Ankyrin_rpt-contain_sf"/>
</dbReference>
<dbReference type="PANTHER" id="PTHR10039">
    <property type="entry name" value="AMELOGENIN"/>
    <property type="match status" value="1"/>
</dbReference>
<evidence type="ECO:0000313" key="3">
    <source>
        <dbReference type="Proteomes" id="UP001303473"/>
    </source>
</evidence>
<protein>
    <submittedName>
        <fullName evidence="2">Uncharacterized protein</fullName>
    </submittedName>
</protein>
<feature type="region of interest" description="Disordered" evidence="1">
    <location>
        <begin position="221"/>
        <end position="242"/>
    </location>
</feature>
<evidence type="ECO:0000256" key="1">
    <source>
        <dbReference type="SAM" id="MobiDB-lite"/>
    </source>
</evidence>
<dbReference type="SUPFAM" id="SSF48403">
    <property type="entry name" value="Ankyrin repeat"/>
    <property type="match status" value="1"/>
</dbReference>
<evidence type="ECO:0000313" key="2">
    <source>
        <dbReference type="EMBL" id="KAK3937730.1"/>
    </source>
</evidence>
<sequence>MTHEFGDRADEAEDHATTNLGSIYRSLLWQLLRQKPDLKFLFYQWQKTKTPSQVEPTRSNVKLQPAFPSGITKVEMHTSKDRDRAVASYLVKETSVPKVFHEKVVDELAAQAEGSAIWLRMALRYLRKTHISSPEGLGKALKRLPSSYSGLAELYLDLLEKTCEKEWENEMRLQPALETLATACRPLTLHELAYAVILNTEEGSNIATVSELDREAISSVGRRSGRIQGHNDSPESGRWSSTDACSNVASNVSDVLAELRPKPSDLIALCRPNSQRLNNWVYQWCRPNCTKSPECEFSVPEVDLDPLVVTAMFGPAASLADLLLDSHFQPPDFLRNSVWTALKELTKRGEVSSIMNFLEDTKIGPILHDTAFFYEVVPGWCDSPRLRVKDAVEWEAVFDFLIQKLRERLLEDGNEILCLTARNGCLILIIRLFEAGKTDPDLRAAILADKRKRKPGSLAFHPSIGEAIWGGYTEVVHFLCQQHGTENHLRYINHVGRNVFHQWAMRPDTQVFRILIQHWPEGVHLKDVANDTPLDVFIFDCLDTSEDEIIERLQMLLSMGNVDASGKEVRPWHTPLRAAARQAQAKVCRFLITDGSADIYSLLGVDQVTRKPFLIEQLSSPDNRKASDEAKMLKELCSLLPLAVSTEYLS</sequence>
<reference evidence="3" key="1">
    <citation type="journal article" date="2023" name="Mol. Phylogenet. Evol.">
        <title>Genome-scale phylogeny and comparative genomics of the fungal order Sordariales.</title>
        <authorList>
            <person name="Hensen N."/>
            <person name="Bonometti L."/>
            <person name="Westerberg I."/>
            <person name="Brannstrom I.O."/>
            <person name="Guillou S."/>
            <person name="Cros-Aarteil S."/>
            <person name="Calhoun S."/>
            <person name="Haridas S."/>
            <person name="Kuo A."/>
            <person name="Mondo S."/>
            <person name="Pangilinan J."/>
            <person name="Riley R."/>
            <person name="LaButti K."/>
            <person name="Andreopoulos B."/>
            <person name="Lipzen A."/>
            <person name="Chen C."/>
            <person name="Yan M."/>
            <person name="Daum C."/>
            <person name="Ng V."/>
            <person name="Clum A."/>
            <person name="Steindorff A."/>
            <person name="Ohm R.A."/>
            <person name="Martin F."/>
            <person name="Silar P."/>
            <person name="Natvig D.O."/>
            <person name="Lalanne C."/>
            <person name="Gautier V."/>
            <person name="Ament-Velasquez S.L."/>
            <person name="Kruys A."/>
            <person name="Hutchinson M.I."/>
            <person name="Powell A.J."/>
            <person name="Barry K."/>
            <person name="Miller A.N."/>
            <person name="Grigoriev I.V."/>
            <person name="Debuchy R."/>
            <person name="Gladieux P."/>
            <person name="Hiltunen Thoren M."/>
            <person name="Johannesson H."/>
        </authorList>
    </citation>
    <scope>NUCLEOTIDE SEQUENCE [LARGE SCALE GENOMIC DNA]</scope>
    <source>
        <strain evidence="3">CBS 340.73</strain>
    </source>
</reference>
<organism evidence="2 3">
    <name type="scientific">Diplogelasinospora grovesii</name>
    <dbReference type="NCBI Taxonomy" id="303347"/>
    <lineage>
        <taxon>Eukaryota</taxon>
        <taxon>Fungi</taxon>
        <taxon>Dikarya</taxon>
        <taxon>Ascomycota</taxon>
        <taxon>Pezizomycotina</taxon>
        <taxon>Sordariomycetes</taxon>
        <taxon>Sordariomycetidae</taxon>
        <taxon>Sordariales</taxon>
        <taxon>Diplogelasinosporaceae</taxon>
        <taxon>Diplogelasinospora</taxon>
    </lineage>
</organism>
<dbReference type="AlphaFoldDB" id="A0AAN6S267"/>
<comment type="caution">
    <text evidence="2">The sequence shown here is derived from an EMBL/GenBank/DDBJ whole genome shotgun (WGS) entry which is preliminary data.</text>
</comment>
<dbReference type="EMBL" id="MU853846">
    <property type="protein sequence ID" value="KAK3937730.1"/>
    <property type="molecule type" value="Genomic_DNA"/>
</dbReference>
<gene>
    <name evidence="2" type="ORF">QBC46DRAFT_451702</name>
</gene>
<dbReference type="Gene3D" id="1.25.40.20">
    <property type="entry name" value="Ankyrin repeat-containing domain"/>
    <property type="match status" value="1"/>
</dbReference>
<accession>A0AAN6S267</accession>
<dbReference type="PANTHER" id="PTHR10039:SF10">
    <property type="entry name" value="NACHT DOMAIN-CONTAINING PROTEIN"/>
    <property type="match status" value="1"/>
</dbReference>
<proteinExistence type="predicted"/>